<evidence type="ECO:0000256" key="2">
    <source>
        <dbReference type="ARBA" id="ARBA00022857"/>
    </source>
</evidence>
<evidence type="ECO:0000259" key="7">
    <source>
        <dbReference type="Pfam" id="PF08546"/>
    </source>
</evidence>
<accession>A0ABT4TJZ3</accession>
<feature type="domain" description="Ketopantoate reductase N-terminal" evidence="6">
    <location>
        <begin position="40"/>
        <end position="176"/>
    </location>
</feature>
<dbReference type="InterPro" id="IPR036291">
    <property type="entry name" value="NAD(P)-bd_dom_sf"/>
</dbReference>
<evidence type="ECO:0000256" key="5">
    <source>
        <dbReference type="SAM" id="MobiDB-lite"/>
    </source>
</evidence>
<organism evidence="8 9">
    <name type="scientific">Nocardiopsis suaedae</name>
    <dbReference type="NCBI Taxonomy" id="3018444"/>
    <lineage>
        <taxon>Bacteria</taxon>
        <taxon>Bacillati</taxon>
        <taxon>Actinomycetota</taxon>
        <taxon>Actinomycetes</taxon>
        <taxon>Streptosporangiales</taxon>
        <taxon>Nocardiopsidaceae</taxon>
        <taxon>Nocardiopsis</taxon>
    </lineage>
</organism>
<dbReference type="PANTHER" id="PTHR21708:SF26">
    <property type="entry name" value="2-DEHYDROPANTOATE 2-REDUCTASE"/>
    <property type="match status" value="1"/>
</dbReference>
<dbReference type="InterPro" id="IPR008927">
    <property type="entry name" value="6-PGluconate_DH-like_C_sf"/>
</dbReference>
<dbReference type="SUPFAM" id="SSF48179">
    <property type="entry name" value="6-phosphogluconate dehydrogenase C-terminal domain-like"/>
    <property type="match status" value="1"/>
</dbReference>
<keyword evidence="4" id="KW-0566">Pantothenate biosynthesis</keyword>
<dbReference type="InterPro" id="IPR003710">
    <property type="entry name" value="ApbA"/>
</dbReference>
<dbReference type="Gene3D" id="1.10.1040.10">
    <property type="entry name" value="N-(1-d-carboxylethyl)-l-norvaline Dehydrogenase, domain 2"/>
    <property type="match status" value="1"/>
</dbReference>
<evidence type="ECO:0000256" key="4">
    <source>
        <dbReference type="RuleBase" id="RU362068"/>
    </source>
</evidence>
<keyword evidence="2 4" id="KW-0521">NADP</keyword>
<evidence type="ECO:0000313" key="9">
    <source>
        <dbReference type="Proteomes" id="UP001165685"/>
    </source>
</evidence>
<dbReference type="Pfam" id="PF02558">
    <property type="entry name" value="ApbA"/>
    <property type="match status" value="1"/>
</dbReference>
<dbReference type="NCBIfam" id="TIGR00745">
    <property type="entry name" value="apbA_panE"/>
    <property type="match status" value="1"/>
</dbReference>
<feature type="compositionally biased region" description="Basic and acidic residues" evidence="5">
    <location>
        <begin position="1"/>
        <end position="22"/>
    </location>
</feature>
<keyword evidence="9" id="KW-1185">Reference proteome</keyword>
<comment type="pathway">
    <text evidence="4">Cofactor biosynthesis; (R)-pantothenate biosynthesis; (R)-pantoate from 3-methyl-2-oxobutanoate: step 2/2.</text>
</comment>
<feature type="compositionally biased region" description="Gly residues" evidence="5">
    <location>
        <begin position="24"/>
        <end position="36"/>
    </location>
</feature>
<comment type="caution">
    <text evidence="8">The sequence shown here is derived from an EMBL/GenBank/DDBJ whole genome shotgun (WGS) entry which is preliminary data.</text>
</comment>
<keyword evidence="3 4" id="KW-0560">Oxidoreductase</keyword>
<comment type="catalytic activity">
    <reaction evidence="4">
        <text>(R)-pantoate + NADP(+) = 2-dehydropantoate + NADPH + H(+)</text>
        <dbReference type="Rhea" id="RHEA:16233"/>
        <dbReference type="ChEBI" id="CHEBI:11561"/>
        <dbReference type="ChEBI" id="CHEBI:15378"/>
        <dbReference type="ChEBI" id="CHEBI:15980"/>
        <dbReference type="ChEBI" id="CHEBI:57783"/>
        <dbReference type="ChEBI" id="CHEBI:58349"/>
        <dbReference type="EC" id="1.1.1.169"/>
    </reaction>
</comment>
<dbReference type="SUPFAM" id="SSF51735">
    <property type="entry name" value="NAD(P)-binding Rossmann-fold domains"/>
    <property type="match status" value="1"/>
</dbReference>
<evidence type="ECO:0000256" key="3">
    <source>
        <dbReference type="ARBA" id="ARBA00023002"/>
    </source>
</evidence>
<dbReference type="InterPro" id="IPR051402">
    <property type="entry name" value="KPR-Related"/>
</dbReference>
<gene>
    <name evidence="8" type="ORF">O4U47_10855</name>
</gene>
<protein>
    <recommendedName>
        <fullName evidence="4">2-dehydropantoate 2-reductase</fullName>
        <ecNumber evidence="4">1.1.1.169</ecNumber>
    </recommendedName>
    <alternativeName>
        <fullName evidence="4">Ketopantoate reductase</fullName>
    </alternativeName>
</protein>
<evidence type="ECO:0000259" key="6">
    <source>
        <dbReference type="Pfam" id="PF02558"/>
    </source>
</evidence>
<dbReference type="InterPro" id="IPR013332">
    <property type="entry name" value="KPR_N"/>
</dbReference>
<name>A0ABT4TJZ3_9ACTN</name>
<reference evidence="8" key="1">
    <citation type="submission" date="2023-01" db="EMBL/GenBank/DDBJ databases">
        <title>Draft genome sequence of Nocardiopsis sp. LSu2-4 isolated from halophytes.</title>
        <authorList>
            <person name="Duangmal K."/>
            <person name="Chantavorakit T."/>
        </authorList>
    </citation>
    <scope>NUCLEOTIDE SEQUENCE</scope>
    <source>
        <strain evidence="8">LSu2-4</strain>
    </source>
</reference>
<evidence type="ECO:0000313" key="8">
    <source>
        <dbReference type="EMBL" id="MDA2805013.1"/>
    </source>
</evidence>
<feature type="region of interest" description="Disordered" evidence="5">
    <location>
        <begin position="1"/>
        <end position="40"/>
    </location>
</feature>
<proteinExistence type="inferred from homology"/>
<evidence type="ECO:0000256" key="1">
    <source>
        <dbReference type="ARBA" id="ARBA00007870"/>
    </source>
</evidence>
<comment type="function">
    <text evidence="4">Catalyzes the NADPH-dependent reduction of ketopantoate into pantoic acid.</text>
</comment>
<dbReference type="Pfam" id="PF08546">
    <property type="entry name" value="ApbA_C"/>
    <property type="match status" value="1"/>
</dbReference>
<dbReference type="PANTHER" id="PTHR21708">
    <property type="entry name" value="PROBABLE 2-DEHYDROPANTOATE 2-REDUCTASE"/>
    <property type="match status" value="1"/>
</dbReference>
<feature type="domain" description="Ketopantoate reductase C-terminal" evidence="7">
    <location>
        <begin position="216"/>
        <end position="326"/>
    </location>
</feature>
<sequence>MANQDRTGDEDRERADAPERNGSEGLGPDGHGGAEGPGRIAVLSPGGVGGLLAGLLHRDGHDVTVVATESTADRIREHGLRVDSAAFGDFTVRLPAVPRLQEPADVLVVGCKATALDEALDRIPAEHVRGALVVPLLNGFEHMRALRRRFPGATAVGAAIRVESTRVAPGHIVQSSPFAAFAIASDPDPGPRAAAFADAIEATGLTMSAQGTEDEILWRKMHFLLPTALVCTHAESSIGGVRTGGRRADLLGVAGEVEKAAARIGVALDSGHIERAVDTIPPDTKPSMLRDREAGRPMEVDALGGAFLRAARESGVETPVTARIVADLERVDAANRSARKG</sequence>
<dbReference type="EMBL" id="JAQFWP010000016">
    <property type="protein sequence ID" value="MDA2805013.1"/>
    <property type="molecule type" value="Genomic_DNA"/>
</dbReference>
<comment type="similarity">
    <text evidence="1 4">Belongs to the ketopantoate reductase family.</text>
</comment>
<dbReference type="Gene3D" id="3.40.50.720">
    <property type="entry name" value="NAD(P)-binding Rossmann-like Domain"/>
    <property type="match status" value="1"/>
</dbReference>
<dbReference type="EC" id="1.1.1.169" evidence="4"/>
<dbReference type="GO" id="GO:0008677">
    <property type="term" value="F:2-dehydropantoate 2-reductase activity"/>
    <property type="evidence" value="ECO:0007669"/>
    <property type="project" value="UniProtKB-EC"/>
</dbReference>
<dbReference type="InterPro" id="IPR013752">
    <property type="entry name" value="KPA_reductase"/>
</dbReference>
<dbReference type="Proteomes" id="UP001165685">
    <property type="component" value="Unassembled WGS sequence"/>
</dbReference>
<dbReference type="InterPro" id="IPR013328">
    <property type="entry name" value="6PGD_dom2"/>
</dbReference>
<dbReference type="RefSeq" id="WP_270677662.1">
    <property type="nucleotide sequence ID" value="NZ_JAQFWP010000016.1"/>
</dbReference>